<dbReference type="EMBL" id="KV907496">
    <property type="protein sequence ID" value="OOF98051.1"/>
    <property type="molecule type" value="Genomic_DNA"/>
</dbReference>
<evidence type="ECO:0000313" key="4">
    <source>
        <dbReference type="EMBL" id="OOF98051.1"/>
    </source>
</evidence>
<name>A0A1R3RUA3_ASPC5</name>
<dbReference type="GO" id="GO:0016787">
    <property type="term" value="F:hydrolase activity"/>
    <property type="evidence" value="ECO:0007669"/>
    <property type="project" value="UniProtKB-KW"/>
</dbReference>
<dbReference type="Gene3D" id="3.40.50.850">
    <property type="entry name" value="Isochorismatase-like"/>
    <property type="match status" value="1"/>
</dbReference>
<dbReference type="InterPro" id="IPR036380">
    <property type="entry name" value="Isochorismatase-like_sf"/>
</dbReference>
<dbReference type="OrthoDB" id="245563at2759"/>
<evidence type="ECO:0000256" key="2">
    <source>
        <dbReference type="ARBA" id="ARBA00022801"/>
    </source>
</evidence>
<evidence type="ECO:0000256" key="1">
    <source>
        <dbReference type="ARBA" id="ARBA00006336"/>
    </source>
</evidence>
<protein>
    <recommendedName>
        <fullName evidence="3">Isochorismatase-like domain-containing protein</fullName>
    </recommendedName>
</protein>
<dbReference type="OMA" id="HATYDRI"/>
<organism evidence="4 5">
    <name type="scientific">Aspergillus carbonarius (strain ITEM 5010)</name>
    <dbReference type="NCBI Taxonomy" id="602072"/>
    <lineage>
        <taxon>Eukaryota</taxon>
        <taxon>Fungi</taxon>
        <taxon>Dikarya</taxon>
        <taxon>Ascomycota</taxon>
        <taxon>Pezizomycotina</taxon>
        <taxon>Eurotiomycetes</taxon>
        <taxon>Eurotiomycetidae</taxon>
        <taxon>Eurotiales</taxon>
        <taxon>Aspergillaceae</taxon>
        <taxon>Aspergillus</taxon>
        <taxon>Aspergillus subgen. Circumdati</taxon>
    </lineage>
</organism>
<evidence type="ECO:0000313" key="5">
    <source>
        <dbReference type="Proteomes" id="UP000188318"/>
    </source>
</evidence>
<dbReference type="VEuPathDB" id="FungiDB:ASPCADRAFT_205326"/>
<keyword evidence="2" id="KW-0378">Hydrolase</keyword>
<dbReference type="Proteomes" id="UP000188318">
    <property type="component" value="Unassembled WGS sequence"/>
</dbReference>
<dbReference type="PANTHER" id="PTHR43540">
    <property type="entry name" value="PEROXYUREIDOACRYLATE/UREIDOACRYLATE AMIDOHYDROLASE-RELATED"/>
    <property type="match status" value="1"/>
</dbReference>
<gene>
    <name evidence="4" type="ORF">ASPCADRAFT_205326</name>
</gene>
<accession>A0A1R3RUA3</accession>
<dbReference type="PANTHER" id="PTHR43540:SF6">
    <property type="entry name" value="ISOCHORISMATASE-LIKE DOMAIN-CONTAINING PROTEIN"/>
    <property type="match status" value="1"/>
</dbReference>
<dbReference type="STRING" id="602072.A0A1R3RUA3"/>
<keyword evidence="5" id="KW-1185">Reference proteome</keyword>
<dbReference type="InterPro" id="IPR050272">
    <property type="entry name" value="Isochorismatase-like_hydrls"/>
</dbReference>
<dbReference type="Pfam" id="PF00857">
    <property type="entry name" value="Isochorismatase"/>
    <property type="match status" value="1"/>
</dbReference>
<reference evidence="5" key="1">
    <citation type="journal article" date="2017" name="Genome Biol.">
        <title>Comparative genomics reveals high biological diversity and specific adaptations in the industrially and medically important fungal genus Aspergillus.</title>
        <authorList>
            <person name="de Vries R.P."/>
            <person name="Riley R."/>
            <person name="Wiebenga A."/>
            <person name="Aguilar-Osorio G."/>
            <person name="Amillis S."/>
            <person name="Uchima C.A."/>
            <person name="Anderluh G."/>
            <person name="Asadollahi M."/>
            <person name="Askin M."/>
            <person name="Barry K."/>
            <person name="Battaglia E."/>
            <person name="Bayram O."/>
            <person name="Benocci T."/>
            <person name="Braus-Stromeyer S.A."/>
            <person name="Caldana C."/>
            <person name="Canovas D."/>
            <person name="Cerqueira G.C."/>
            <person name="Chen F."/>
            <person name="Chen W."/>
            <person name="Choi C."/>
            <person name="Clum A."/>
            <person name="Dos Santos R.A."/>
            <person name="Damasio A.R."/>
            <person name="Diallinas G."/>
            <person name="Emri T."/>
            <person name="Fekete E."/>
            <person name="Flipphi M."/>
            <person name="Freyberg S."/>
            <person name="Gallo A."/>
            <person name="Gournas C."/>
            <person name="Habgood R."/>
            <person name="Hainaut M."/>
            <person name="Harispe M.L."/>
            <person name="Henrissat B."/>
            <person name="Hilden K.S."/>
            <person name="Hope R."/>
            <person name="Hossain A."/>
            <person name="Karabika E."/>
            <person name="Karaffa L."/>
            <person name="Karanyi Z."/>
            <person name="Krasevec N."/>
            <person name="Kuo A."/>
            <person name="Kusch H."/>
            <person name="LaButti K."/>
            <person name="Lagendijk E.L."/>
            <person name="Lapidus A."/>
            <person name="Levasseur A."/>
            <person name="Lindquist E."/>
            <person name="Lipzen A."/>
            <person name="Logrieco A.F."/>
            <person name="MacCabe A."/>
            <person name="Maekelae M.R."/>
            <person name="Malavazi I."/>
            <person name="Melin P."/>
            <person name="Meyer V."/>
            <person name="Mielnichuk N."/>
            <person name="Miskei M."/>
            <person name="Molnar A.P."/>
            <person name="Mule G."/>
            <person name="Ngan C.Y."/>
            <person name="Orejas M."/>
            <person name="Orosz E."/>
            <person name="Ouedraogo J.P."/>
            <person name="Overkamp K.M."/>
            <person name="Park H.-S."/>
            <person name="Perrone G."/>
            <person name="Piumi F."/>
            <person name="Punt P.J."/>
            <person name="Ram A.F."/>
            <person name="Ramon A."/>
            <person name="Rauscher S."/>
            <person name="Record E."/>
            <person name="Riano-Pachon D.M."/>
            <person name="Robert V."/>
            <person name="Roehrig J."/>
            <person name="Ruller R."/>
            <person name="Salamov A."/>
            <person name="Salih N.S."/>
            <person name="Samson R.A."/>
            <person name="Sandor E."/>
            <person name="Sanguinetti M."/>
            <person name="Schuetze T."/>
            <person name="Sepcic K."/>
            <person name="Shelest E."/>
            <person name="Sherlock G."/>
            <person name="Sophianopoulou V."/>
            <person name="Squina F.M."/>
            <person name="Sun H."/>
            <person name="Susca A."/>
            <person name="Todd R.B."/>
            <person name="Tsang A."/>
            <person name="Unkles S.E."/>
            <person name="van de Wiele N."/>
            <person name="van Rossen-Uffink D."/>
            <person name="Oliveira J.V."/>
            <person name="Vesth T.C."/>
            <person name="Visser J."/>
            <person name="Yu J.-H."/>
            <person name="Zhou M."/>
            <person name="Andersen M.R."/>
            <person name="Archer D.B."/>
            <person name="Baker S.E."/>
            <person name="Benoit I."/>
            <person name="Brakhage A.A."/>
            <person name="Braus G.H."/>
            <person name="Fischer R."/>
            <person name="Frisvad J.C."/>
            <person name="Goldman G.H."/>
            <person name="Houbraken J."/>
            <person name="Oakley B."/>
            <person name="Pocsi I."/>
            <person name="Scazzocchio C."/>
            <person name="Seiboth B."/>
            <person name="vanKuyk P.A."/>
            <person name="Wortman J."/>
            <person name="Dyer P.S."/>
            <person name="Grigoriev I.V."/>
        </authorList>
    </citation>
    <scope>NUCLEOTIDE SEQUENCE [LARGE SCALE GENOMIC DNA]</scope>
    <source>
        <strain evidence="5">ITEM 5010</strain>
    </source>
</reference>
<proteinExistence type="inferred from homology"/>
<sequence length="202" mass="22199">MSSRTALFTIDIQNELAIDPQTRIPHAERVLTASTEILKTARSIIDAHRETSRLSPSIIVFVQHEESPTEGGTLIKGTEPWELAFKPRDGIEEEILVEKTTGDTFKSNRNLAQKLRAAGVTDIVAFGLQSEACVEATCTGALAAGFRVTLLAGAHSTYDVEKEGKTAVEREREVERRLSTRGVRVVSWQKAVGGWVEKQRVG</sequence>
<dbReference type="SUPFAM" id="SSF52499">
    <property type="entry name" value="Isochorismatase-like hydrolases"/>
    <property type="match status" value="1"/>
</dbReference>
<feature type="domain" description="Isochorismatase-like" evidence="3">
    <location>
        <begin position="5"/>
        <end position="170"/>
    </location>
</feature>
<comment type="similarity">
    <text evidence="1">Belongs to the isochorismatase family.</text>
</comment>
<evidence type="ECO:0000259" key="3">
    <source>
        <dbReference type="Pfam" id="PF00857"/>
    </source>
</evidence>
<dbReference type="AlphaFoldDB" id="A0A1R3RUA3"/>
<dbReference type="InterPro" id="IPR000868">
    <property type="entry name" value="Isochorismatase-like_dom"/>
</dbReference>